<protein>
    <submittedName>
        <fullName evidence="2">Oxygen-independent coproporphyrinogen-III oxidase</fullName>
        <ecNumber evidence="2">1.3.98.3</ecNumber>
    </submittedName>
</protein>
<dbReference type="KEGG" id="agv:OJF2_73530"/>
<dbReference type="AlphaFoldDB" id="A0A5B9WDY6"/>
<reference evidence="2 3" key="1">
    <citation type="submission" date="2019-08" db="EMBL/GenBank/DDBJ databases">
        <title>Deep-cultivation of Planctomycetes and their phenomic and genomic characterization uncovers novel biology.</title>
        <authorList>
            <person name="Wiegand S."/>
            <person name="Jogler M."/>
            <person name="Boedeker C."/>
            <person name="Pinto D."/>
            <person name="Vollmers J."/>
            <person name="Rivas-Marin E."/>
            <person name="Kohn T."/>
            <person name="Peeters S.H."/>
            <person name="Heuer A."/>
            <person name="Rast P."/>
            <person name="Oberbeckmann S."/>
            <person name="Bunk B."/>
            <person name="Jeske O."/>
            <person name="Meyerdierks A."/>
            <person name="Storesund J.E."/>
            <person name="Kallscheuer N."/>
            <person name="Luecker S."/>
            <person name="Lage O.M."/>
            <person name="Pohl T."/>
            <person name="Merkel B.J."/>
            <person name="Hornburger P."/>
            <person name="Mueller R.-W."/>
            <person name="Bruemmer F."/>
            <person name="Labrenz M."/>
            <person name="Spormann A.M."/>
            <person name="Op den Camp H."/>
            <person name="Overmann J."/>
            <person name="Amann R."/>
            <person name="Jetten M.S.M."/>
            <person name="Mascher T."/>
            <person name="Medema M.H."/>
            <person name="Devos D.P."/>
            <person name="Kaster A.-K."/>
            <person name="Ovreas L."/>
            <person name="Rohde M."/>
            <person name="Galperin M.Y."/>
            <person name="Jogler C."/>
        </authorList>
    </citation>
    <scope>NUCLEOTIDE SEQUENCE [LARGE SCALE GENOMIC DNA]</scope>
    <source>
        <strain evidence="2 3">OJF2</strain>
    </source>
</reference>
<dbReference type="SMART" id="SM00729">
    <property type="entry name" value="Elp3"/>
    <property type="match status" value="1"/>
</dbReference>
<dbReference type="SUPFAM" id="SSF102114">
    <property type="entry name" value="Radical SAM enzymes"/>
    <property type="match status" value="1"/>
</dbReference>
<dbReference type="PANTHER" id="PTHR13932:SF5">
    <property type="entry name" value="RADICAL S-ADENOSYL METHIONINE DOMAIN-CONTAINING PROTEIN 1, MITOCHONDRIAL"/>
    <property type="match status" value="1"/>
</dbReference>
<name>A0A5B9WDY6_9BACT</name>
<dbReference type="InterPro" id="IPR058240">
    <property type="entry name" value="rSAM_sf"/>
</dbReference>
<dbReference type="GO" id="GO:0005737">
    <property type="term" value="C:cytoplasm"/>
    <property type="evidence" value="ECO:0007669"/>
    <property type="project" value="TreeGrafter"/>
</dbReference>
<evidence type="ECO:0000313" key="3">
    <source>
        <dbReference type="Proteomes" id="UP000324233"/>
    </source>
</evidence>
<dbReference type="OrthoDB" id="9808022at2"/>
<dbReference type="PANTHER" id="PTHR13932">
    <property type="entry name" value="COPROPORPHYRINIGEN III OXIDASE"/>
    <property type="match status" value="1"/>
</dbReference>
<dbReference type="InterPro" id="IPR034505">
    <property type="entry name" value="Coproporphyrinogen-III_oxidase"/>
</dbReference>
<evidence type="ECO:0000259" key="1">
    <source>
        <dbReference type="PROSITE" id="PS51918"/>
    </source>
</evidence>
<gene>
    <name evidence="2" type="primary">hemN_3</name>
    <name evidence="2" type="ORF">OJF2_73530</name>
</gene>
<dbReference type="GO" id="GO:0006779">
    <property type="term" value="P:porphyrin-containing compound biosynthetic process"/>
    <property type="evidence" value="ECO:0007669"/>
    <property type="project" value="TreeGrafter"/>
</dbReference>
<feature type="domain" description="Radical SAM core" evidence="1">
    <location>
        <begin position="33"/>
        <end position="279"/>
    </location>
</feature>
<dbReference type="RefSeq" id="WP_148598156.1">
    <property type="nucleotide sequence ID" value="NZ_CP042997.1"/>
</dbReference>
<keyword evidence="2" id="KW-0560">Oxidoreductase</keyword>
<dbReference type="Proteomes" id="UP000324233">
    <property type="component" value="Chromosome"/>
</dbReference>
<dbReference type="PROSITE" id="PS51918">
    <property type="entry name" value="RADICAL_SAM"/>
    <property type="match status" value="1"/>
</dbReference>
<dbReference type="EC" id="1.3.98.3" evidence="2"/>
<accession>A0A5B9WDY6</accession>
<dbReference type="GO" id="GO:0051539">
    <property type="term" value="F:4 iron, 4 sulfur cluster binding"/>
    <property type="evidence" value="ECO:0007669"/>
    <property type="project" value="TreeGrafter"/>
</dbReference>
<dbReference type="GO" id="GO:0051989">
    <property type="term" value="F:coproporphyrinogen dehydrogenase activity"/>
    <property type="evidence" value="ECO:0007669"/>
    <property type="project" value="UniProtKB-EC"/>
</dbReference>
<dbReference type="Pfam" id="PF04055">
    <property type="entry name" value="Radical_SAM"/>
    <property type="match status" value="1"/>
</dbReference>
<dbReference type="InterPro" id="IPR007197">
    <property type="entry name" value="rSAM"/>
</dbReference>
<proteinExistence type="predicted"/>
<keyword evidence="3" id="KW-1185">Reference proteome</keyword>
<organism evidence="2 3">
    <name type="scientific">Aquisphaera giovannonii</name>
    <dbReference type="NCBI Taxonomy" id="406548"/>
    <lineage>
        <taxon>Bacteria</taxon>
        <taxon>Pseudomonadati</taxon>
        <taxon>Planctomycetota</taxon>
        <taxon>Planctomycetia</taxon>
        <taxon>Isosphaerales</taxon>
        <taxon>Isosphaeraceae</taxon>
        <taxon>Aquisphaera</taxon>
    </lineage>
</organism>
<sequence>MERPQRHRLLHGYPLAAAMPILKGDEPAPVLEHDPSRTLLVGVLPHPFCSPAVAGCGFCTFPHERFDRRGAESTIADVIREIDARLSADPTLAGRPVAGLYFGGGTANLSPPGPFRELCRTLAQSFDLSGAEVTLEGVPAAFLGRKDRLVDILRDEFPARHVRLSMGIQTFDEVRLKQMGRLAFGAAATFREVVELAHERGFTASADLLINLPGQSPDAMREDVENAVALGLDGICVYHLVLFEGLGTEWSRDRELVETLPDNEAAARNLAGVRAVLLDRGFVPTTLTNFERRELNATDRRFVYEELSFAADFPDILGFGPSGISFAGDAHSAVKVMNPTTAASYGAAIERGGPPWERAFRYTLDDRKVLHLARRLAALRIERPAYARAFGTDLIDDFWDELSALVDEGLLTVGDGAIEPTPRGLFYADSVAGLFSRKPRIATLGPRRRARRRHLAAMDEGNAPAHM</sequence>
<dbReference type="InterPro" id="IPR006638">
    <property type="entry name" value="Elp3/MiaA/NifB-like_rSAM"/>
</dbReference>
<evidence type="ECO:0000313" key="2">
    <source>
        <dbReference type="EMBL" id="QEH38747.1"/>
    </source>
</evidence>
<dbReference type="SFLD" id="SFLDS00029">
    <property type="entry name" value="Radical_SAM"/>
    <property type="match status" value="1"/>
</dbReference>
<dbReference type="EMBL" id="CP042997">
    <property type="protein sequence ID" value="QEH38747.1"/>
    <property type="molecule type" value="Genomic_DNA"/>
</dbReference>
<dbReference type="SFLD" id="SFLDG01065">
    <property type="entry name" value="anaerobic_coproporphyrinogen-I"/>
    <property type="match status" value="1"/>
</dbReference>